<accession>A0ABV6A925</accession>
<dbReference type="PANTHER" id="PTHR42791">
    <property type="entry name" value="GNAT FAMILY ACETYLTRANSFERASE"/>
    <property type="match status" value="1"/>
</dbReference>
<dbReference type="EMBL" id="JBHLZU010000036">
    <property type="protein sequence ID" value="MFB9909588.1"/>
    <property type="molecule type" value="Genomic_DNA"/>
</dbReference>
<dbReference type="Pfam" id="PF00583">
    <property type="entry name" value="Acetyltransf_1"/>
    <property type="match status" value="1"/>
</dbReference>
<sequence>MLPDIREATPADIDAAVATLQAAFIDYPLTRHTLPDDGHPERLAEFQRLLLTDIGLPHGRIWVSSDHSAVAMWTTPATDAAAFAALGPRLGELAGDRAAAASAVEQVLAPHRPATPTWFLSTVGVHPASQGRGLGRAVIEPGLRAADAENATAYLETALESNVRRYERFGFTVTAEVALPDNGPTAWTMHRPPQ</sequence>
<dbReference type="InterPro" id="IPR016181">
    <property type="entry name" value="Acyl_CoA_acyltransferase"/>
</dbReference>
<dbReference type="CDD" id="cd04301">
    <property type="entry name" value="NAT_SF"/>
    <property type="match status" value="1"/>
</dbReference>
<protein>
    <submittedName>
        <fullName evidence="2">GNAT family N-acetyltransferase</fullName>
        <ecNumber evidence="2">2.3.-.-</ecNumber>
    </submittedName>
</protein>
<keyword evidence="2" id="KW-0012">Acyltransferase</keyword>
<organism evidence="2 3">
    <name type="scientific">Allokutzneria oryzae</name>
    <dbReference type="NCBI Taxonomy" id="1378989"/>
    <lineage>
        <taxon>Bacteria</taxon>
        <taxon>Bacillati</taxon>
        <taxon>Actinomycetota</taxon>
        <taxon>Actinomycetes</taxon>
        <taxon>Pseudonocardiales</taxon>
        <taxon>Pseudonocardiaceae</taxon>
        <taxon>Allokutzneria</taxon>
    </lineage>
</organism>
<name>A0ABV6A925_9PSEU</name>
<dbReference type="PROSITE" id="PS51186">
    <property type="entry name" value="GNAT"/>
    <property type="match status" value="1"/>
</dbReference>
<dbReference type="InterPro" id="IPR052523">
    <property type="entry name" value="Trichothecene_AcTrans"/>
</dbReference>
<reference evidence="2 3" key="1">
    <citation type="submission" date="2024-09" db="EMBL/GenBank/DDBJ databases">
        <authorList>
            <person name="Sun Q."/>
            <person name="Mori K."/>
        </authorList>
    </citation>
    <scope>NUCLEOTIDE SEQUENCE [LARGE SCALE GENOMIC DNA]</scope>
    <source>
        <strain evidence="2 3">TBRC 7907</strain>
    </source>
</reference>
<dbReference type="EC" id="2.3.-.-" evidence="2"/>
<dbReference type="RefSeq" id="WP_377862493.1">
    <property type="nucleotide sequence ID" value="NZ_JBHLZU010000036.1"/>
</dbReference>
<feature type="domain" description="N-acetyltransferase" evidence="1">
    <location>
        <begin position="3"/>
        <end position="194"/>
    </location>
</feature>
<dbReference type="PANTHER" id="PTHR42791:SF1">
    <property type="entry name" value="N-ACETYLTRANSFERASE DOMAIN-CONTAINING PROTEIN"/>
    <property type="match status" value="1"/>
</dbReference>
<dbReference type="Gene3D" id="3.40.630.30">
    <property type="match status" value="1"/>
</dbReference>
<dbReference type="Proteomes" id="UP001589693">
    <property type="component" value="Unassembled WGS sequence"/>
</dbReference>
<evidence type="ECO:0000259" key="1">
    <source>
        <dbReference type="PROSITE" id="PS51186"/>
    </source>
</evidence>
<comment type="caution">
    <text evidence="2">The sequence shown here is derived from an EMBL/GenBank/DDBJ whole genome shotgun (WGS) entry which is preliminary data.</text>
</comment>
<dbReference type="SUPFAM" id="SSF55729">
    <property type="entry name" value="Acyl-CoA N-acyltransferases (Nat)"/>
    <property type="match status" value="1"/>
</dbReference>
<proteinExistence type="predicted"/>
<keyword evidence="2" id="KW-0808">Transferase</keyword>
<keyword evidence="3" id="KW-1185">Reference proteome</keyword>
<gene>
    <name evidence="2" type="ORF">ACFFQA_37115</name>
</gene>
<dbReference type="InterPro" id="IPR000182">
    <property type="entry name" value="GNAT_dom"/>
</dbReference>
<evidence type="ECO:0000313" key="3">
    <source>
        <dbReference type="Proteomes" id="UP001589693"/>
    </source>
</evidence>
<evidence type="ECO:0000313" key="2">
    <source>
        <dbReference type="EMBL" id="MFB9909588.1"/>
    </source>
</evidence>
<dbReference type="GO" id="GO:0016746">
    <property type="term" value="F:acyltransferase activity"/>
    <property type="evidence" value="ECO:0007669"/>
    <property type="project" value="UniProtKB-KW"/>
</dbReference>